<protein>
    <submittedName>
        <fullName evidence="6">Dna mismatch repair protein mlh3</fullName>
    </submittedName>
</protein>
<evidence type="ECO:0000313" key="7">
    <source>
        <dbReference type="Proteomes" id="UP000187609"/>
    </source>
</evidence>
<dbReference type="Proteomes" id="UP000187609">
    <property type="component" value="Unassembled WGS sequence"/>
</dbReference>
<feature type="domain" description="DNA mismatch repair protein S5" evidence="5">
    <location>
        <begin position="214"/>
        <end position="351"/>
    </location>
</feature>
<dbReference type="Gene3D" id="3.30.565.10">
    <property type="entry name" value="Histidine kinase-like ATPase, C-terminal domain"/>
    <property type="match status" value="1"/>
</dbReference>
<dbReference type="GO" id="GO:0016887">
    <property type="term" value="F:ATP hydrolysis activity"/>
    <property type="evidence" value="ECO:0007669"/>
    <property type="project" value="InterPro"/>
</dbReference>
<dbReference type="SUPFAM" id="SSF54211">
    <property type="entry name" value="Ribosomal protein S5 domain 2-like"/>
    <property type="match status" value="1"/>
</dbReference>
<dbReference type="InterPro" id="IPR014721">
    <property type="entry name" value="Ribsml_uS5_D2-typ_fold_subgr"/>
</dbReference>
<dbReference type="Gramene" id="OIT34720">
    <property type="protein sequence ID" value="OIT34720"/>
    <property type="gene ID" value="A4A49_40462"/>
</dbReference>
<dbReference type="SMART" id="SM00853">
    <property type="entry name" value="MutL_C"/>
    <property type="match status" value="1"/>
</dbReference>
<dbReference type="NCBIfam" id="TIGR00585">
    <property type="entry name" value="mutl"/>
    <property type="match status" value="1"/>
</dbReference>
<dbReference type="GO" id="GO:0140664">
    <property type="term" value="F:ATP-dependent DNA damage sensor activity"/>
    <property type="evidence" value="ECO:0007669"/>
    <property type="project" value="InterPro"/>
</dbReference>
<dbReference type="InterPro" id="IPR042120">
    <property type="entry name" value="MutL_C_dimsub"/>
</dbReference>
<keyword evidence="7" id="KW-1185">Reference proteome</keyword>
<dbReference type="Pfam" id="PF08676">
    <property type="entry name" value="MutL_C"/>
    <property type="match status" value="1"/>
</dbReference>
<dbReference type="STRING" id="49451.A0A314KZL1"/>
<dbReference type="SMR" id="A0A314KZL1"/>
<organism evidence="6 7">
    <name type="scientific">Nicotiana attenuata</name>
    <name type="common">Coyote tobacco</name>
    <dbReference type="NCBI Taxonomy" id="49451"/>
    <lineage>
        <taxon>Eukaryota</taxon>
        <taxon>Viridiplantae</taxon>
        <taxon>Streptophyta</taxon>
        <taxon>Embryophyta</taxon>
        <taxon>Tracheophyta</taxon>
        <taxon>Spermatophyta</taxon>
        <taxon>Magnoliopsida</taxon>
        <taxon>eudicotyledons</taxon>
        <taxon>Gunneridae</taxon>
        <taxon>Pentapetalae</taxon>
        <taxon>asterids</taxon>
        <taxon>lamiids</taxon>
        <taxon>Solanales</taxon>
        <taxon>Solanaceae</taxon>
        <taxon>Nicotianoideae</taxon>
        <taxon>Nicotianeae</taxon>
        <taxon>Nicotiana</taxon>
    </lineage>
</organism>
<dbReference type="GO" id="GO:0030983">
    <property type="term" value="F:mismatched DNA binding"/>
    <property type="evidence" value="ECO:0007669"/>
    <property type="project" value="InterPro"/>
</dbReference>
<evidence type="ECO:0000256" key="2">
    <source>
        <dbReference type="ARBA" id="ARBA00022763"/>
    </source>
</evidence>
<evidence type="ECO:0000256" key="3">
    <source>
        <dbReference type="ARBA" id="ARBA00023204"/>
    </source>
</evidence>
<keyword evidence="3" id="KW-0234">DNA repair</keyword>
<dbReference type="Pfam" id="PF01119">
    <property type="entry name" value="DNA_mis_repair"/>
    <property type="match status" value="1"/>
</dbReference>
<feature type="domain" description="MutL C-terminal dimerisation" evidence="4">
    <location>
        <begin position="969"/>
        <end position="1129"/>
    </location>
</feature>
<dbReference type="Gene3D" id="3.30.1540.20">
    <property type="entry name" value="MutL, C-terminal domain, dimerisation subdomain"/>
    <property type="match status" value="1"/>
</dbReference>
<comment type="similarity">
    <text evidence="1">Belongs to the DNA mismatch repair MutL/HexB family.</text>
</comment>
<dbReference type="Pfam" id="PF13589">
    <property type="entry name" value="HATPase_c_3"/>
    <property type="match status" value="1"/>
</dbReference>
<dbReference type="PANTHER" id="PTHR10073:SF47">
    <property type="entry name" value="DNA MISMATCH REPAIR PROTEIN MLH3"/>
    <property type="match status" value="1"/>
</dbReference>
<proteinExistence type="inferred from homology"/>
<dbReference type="SMART" id="SM01340">
    <property type="entry name" value="DNA_mis_repair"/>
    <property type="match status" value="1"/>
</dbReference>
<dbReference type="EMBL" id="MJEQ01000666">
    <property type="protein sequence ID" value="OIT34720.1"/>
    <property type="molecule type" value="Genomic_DNA"/>
</dbReference>
<dbReference type="InterPro" id="IPR036890">
    <property type="entry name" value="HATPase_C_sf"/>
</dbReference>
<dbReference type="Gene3D" id="3.30.1370.100">
    <property type="entry name" value="MutL, C-terminal domain, regulatory subdomain"/>
    <property type="match status" value="1"/>
</dbReference>
<dbReference type="InterPro" id="IPR042121">
    <property type="entry name" value="MutL_C_regsub"/>
</dbReference>
<dbReference type="GO" id="GO:0005524">
    <property type="term" value="F:ATP binding"/>
    <property type="evidence" value="ECO:0007669"/>
    <property type="project" value="InterPro"/>
</dbReference>
<gene>
    <name evidence="6" type="primary">MLH3</name>
    <name evidence="6" type="ORF">A4A49_40462</name>
</gene>
<evidence type="ECO:0000259" key="4">
    <source>
        <dbReference type="SMART" id="SM00853"/>
    </source>
</evidence>
<dbReference type="FunFam" id="3.30.1370.100:FF:000007">
    <property type="entry name" value="MUTL protein homolog 3"/>
    <property type="match status" value="1"/>
</dbReference>
<dbReference type="PANTHER" id="PTHR10073">
    <property type="entry name" value="DNA MISMATCH REPAIR PROTEIN MLH, PMS, MUTL"/>
    <property type="match status" value="1"/>
</dbReference>
<reference evidence="6" key="1">
    <citation type="submission" date="2016-11" db="EMBL/GenBank/DDBJ databases">
        <title>The genome of Nicotiana attenuata.</title>
        <authorList>
            <person name="Xu S."/>
            <person name="Brockmoeller T."/>
            <person name="Gaquerel E."/>
            <person name="Navarro A."/>
            <person name="Kuhl H."/>
            <person name="Gase K."/>
            <person name="Ling Z."/>
            <person name="Zhou W."/>
            <person name="Kreitzer C."/>
            <person name="Stanke M."/>
            <person name="Tang H."/>
            <person name="Lyons E."/>
            <person name="Pandey P."/>
            <person name="Pandey S.P."/>
            <person name="Timmermann B."/>
            <person name="Baldwin I.T."/>
        </authorList>
    </citation>
    <scope>NUCLEOTIDE SEQUENCE [LARGE SCALE GENOMIC DNA]</scope>
    <source>
        <strain evidence="6">UT</strain>
    </source>
</reference>
<sequence>MGSIKRLPEGIRSSIRSGVILYDFTRVVEELVFNSLDAGAAKVYVALSVGTCYIKVDDDGSGVSRDGLVLIGERYVTSKYRHLDDVHAFPASFGFKGEALSSISDVSLLEIVTKTHGKPNGYHKVLKDGKCLYLGIDDDRQDVGTTVIVRDLFYNQPVRRKQMLSNPKRILHSVKECLLRIALVHPSVSFRIVDIESEDDLLCTRASPSPLPLLSSGFGIQDLSSLNKLNASDGSFKLSGYISGPDVYTMKVLQYFLNLFSLTFTNADINLRFVSKGPIHKLLNNLAMSFDNASDVERRSSSQMYPLFLLNLNCPRSFYDLTLEPSKASVEFKDWCPVLCFIKDTVTNLWAESNSDMPVNHEIRKKRCRARSCNPTLELPSPQPKKLTEECSVRREIQSPQNILWRSASEKHDPESRFLCQTENSNRSVDGSPGRCTMGVNWKSRSSPQPFSSNVFSIGDDFLENKFNSPASSSHKSDCQLGSGWEDKCRTIVAGRSSEEASFMESLELDYSSNVTHDRRKPFMQSCSSRRSLIHDGASFDSDEDIKFKRSDYRIKRDILEDDYSVKFEVVDVVNQVLDQRFPRGKELFFENFSGCRTQSKDILDEDNHLLDFVKQTENCGSSQLPFSSDPCPLLPVPLLGTRFQDVDPYIAENGIETSVKDEIGVTYNFGKHNLLVPALHNLGKEDCLFRSSAKFDLNFSACSGEDMGRIGVHDPQDIYSSGPSEFYYDGDDLSRVHSHGEENLNNYLIPRAMLSSRVDGDSHKWIDTGNQGITDKLRRRKSGRSHSAPPFYQGKKKFFSMSESLRKAAGNNNLKTVHDVPLMPETSAARRPQHSAEAVNLELPQQSSRQCDQSSTPSCGDGIFSNVRQNVKMKLVNIWNSELQTQGECTSTHNLESKEEFASTKTQNFLDSGAKWRNYCPETASRSGAEDLKNQDTILNVTSGILHFVGDSLVPDTIDKNCLEGAKVLQQVDKKYIPIVAGKTLAIIDQHAADERIRLEELREKVLSGQMRTTTYLDSEQELVMPEIGYQLLHNYAEQIQNWGWSCNIHSQASRSFTRNLNLIHNKPKAVTLLAVPCILGVNLTDVDLLEFLQQLADTDGSSIIPPSVNRVLNSKACRSAIMFGDALLPSECSLIVEELKQTSLCFQCAHGRPTTVPLVNLDALHEQIAKLGSCDRGSSEAWHELHRHEISLERAAKRLRSAVS</sequence>
<dbReference type="GO" id="GO:0006298">
    <property type="term" value="P:mismatch repair"/>
    <property type="evidence" value="ECO:0007669"/>
    <property type="project" value="InterPro"/>
</dbReference>
<dbReference type="InterPro" id="IPR020568">
    <property type="entry name" value="Ribosomal_Su5_D2-typ_SF"/>
</dbReference>
<dbReference type="SUPFAM" id="SSF55874">
    <property type="entry name" value="ATPase domain of HSP90 chaperone/DNA topoisomerase II/histidine kinase"/>
    <property type="match status" value="1"/>
</dbReference>
<accession>A0A314KZL1</accession>
<dbReference type="InterPro" id="IPR014790">
    <property type="entry name" value="MutL_C"/>
</dbReference>
<comment type="caution">
    <text evidence="6">The sequence shown here is derived from an EMBL/GenBank/DDBJ whole genome shotgun (WGS) entry which is preliminary data.</text>
</comment>
<dbReference type="Gene3D" id="3.30.230.10">
    <property type="match status" value="1"/>
</dbReference>
<evidence type="ECO:0000259" key="5">
    <source>
        <dbReference type="SMART" id="SM01340"/>
    </source>
</evidence>
<dbReference type="GO" id="GO:0032300">
    <property type="term" value="C:mismatch repair complex"/>
    <property type="evidence" value="ECO:0007669"/>
    <property type="project" value="InterPro"/>
</dbReference>
<dbReference type="InterPro" id="IPR013507">
    <property type="entry name" value="DNA_mismatch_S5_2-like"/>
</dbReference>
<dbReference type="InterPro" id="IPR002099">
    <property type="entry name" value="MutL/Mlh/PMS"/>
</dbReference>
<dbReference type="AlphaFoldDB" id="A0A314KZL1"/>
<dbReference type="FunFam" id="3.30.565.10:FF:000003">
    <property type="entry name" value="DNA mismatch repair endonuclease MutL"/>
    <property type="match status" value="1"/>
</dbReference>
<evidence type="ECO:0000313" key="6">
    <source>
        <dbReference type="EMBL" id="OIT34720.1"/>
    </source>
</evidence>
<dbReference type="InterPro" id="IPR038973">
    <property type="entry name" value="MutL/Mlh/Pms-like"/>
</dbReference>
<name>A0A314KZL1_NICAT</name>
<dbReference type="SUPFAM" id="SSF118116">
    <property type="entry name" value="DNA mismatch repair protein MutL"/>
    <property type="match status" value="1"/>
</dbReference>
<evidence type="ECO:0000256" key="1">
    <source>
        <dbReference type="ARBA" id="ARBA00006082"/>
    </source>
</evidence>
<dbReference type="InterPro" id="IPR037198">
    <property type="entry name" value="MutL_C_sf"/>
</dbReference>
<keyword evidence="2" id="KW-0227">DNA damage</keyword>